<evidence type="ECO:0000256" key="12">
    <source>
        <dbReference type="SAM" id="MobiDB-lite"/>
    </source>
</evidence>
<feature type="compositionally biased region" description="Low complexity" evidence="12">
    <location>
        <begin position="343"/>
        <end position="359"/>
    </location>
</feature>
<comment type="subcellular location">
    <subcellularLocation>
        <location evidence="1">Chromosome</location>
    </subcellularLocation>
    <subcellularLocation>
        <location evidence="2">Cytoplasm</location>
    </subcellularLocation>
</comment>
<dbReference type="EMBL" id="KV425943">
    <property type="protein sequence ID" value="KZV96402.1"/>
    <property type="molecule type" value="Genomic_DNA"/>
</dbReference>
<dbReference type="Proteomes" id="UP000077266">
    <property type="component" value="Unassembled WGS sequence"/>
</dbReference>
<dbReference type="GO" id="GO:0007076">
    <property type="term" value="P:mitotic chromosome condensation"/>
    <property type="evidence" value="ECO:0007669"/>
    <property type="project" value="InterPro"/>
</dbReference>
<dbReference type="OrthoDB" id="362021at2759"/>
<feature type="region of interest" description="Disordered" evidence="12">
    <location>
        <begin position="460"/>
        <end position="483"/>
    </location>
</feature>
<comment type="similarity">
    <text evidence="3 11">Belongs to the CND2 (condensin subunit 2) family.</text>
</comment>
<dbReference type="PANTHER" id="PTHR13108:SF9">
    <property type="entry name" value="CONDENSIN COMPLEX SUBUNIT 2"/>
    <property type="match status" value="1"/>
</dbReference>
<dbReference type="GO" id="GO:0005737">
    <property type="term" value="C:cytoplasm"/>
    <property type="evidence" value="ECO:0007669"/>
    <property type="project" value="UniProtKB-SubCell"/>
</dbReference>
<dbReference type="STRING" id="1314781.A0A165KIT5"/>
<dbReference type="PANTHER" id="PTHR13108">
    <property type="entry name" value="CONDENSIN COMPLEX SUBUNIT 2"/>
    <property type="match status" value="1"/>
</dbReference>
<feature type="region of interest" description="Disordered" evidence="12">
    <location>
        <begin position="638"/>
        <end position="661"/>
    </location>
</feature>
<keyword evidence="5" id="KW-0158">Chromosome</keyword>
<keyword evidence="10 11" id="KW-0131">Cell cycle</keyword>
<keyword evidence="6" id="KW-0963">Cytoplasm</keyword>
<gene>
    <name evidence="13" type="ORF">EXIGLDRAFT_609206</name>
</gene>
<evidence type="ECO:0000256" key="9">
    <source>
        <dbReference type="ARBA" id="ARBA00023067"/>
    </source>
</evidence>
<evidence type="ECO:0000256" key="6">
    <source>
        <dbReference type="ARBA" id="ARBA00022490"/>
    </source>
</evidence>
<reference evidence="13 14" key="1">
    <citation type="journal article" date="2016" name="Mol. Biol. Evol.">
        <title>Comparative Genomics of Early-Diverging Mushroom-Forming Fungi Provides Insights into the Origins of Lignocellulose Decay Capabilities.</title>
        <authorList>
            <person name="Nagy L.G."/>
            <person name="Riley R."/>
            <person name="Tritt A."/>
            <person name="Adam C."/>
            <person name="Daum C."/>
            <person name="Floudas D."/>
            <person name="Sun H."/>
            <person name="Yadav J.S."/>
            <person name="Pangilinan J."/>
            <person name="Larsson K.H."/>
            <person name="Matsuura K."/>
            <person name="Barry K."/>
            <person name="Labutti K."/>
            <person name="Kuo R."/>
            <person name="Ohm R.A."/>
            <person name="Bhattacharya S.S."/>
            <person name="Shirouzu T."/>
            <person name="Yoshinaga Y."/>
            <person name="Martin F.M."/>
            <person name="Grigoriev I.V."/>
            <person name="Hibbett D.S."/>
        </authorList>
    </citation>
    <scope>NUCLEOTIDE SEQUENCE [LARGE SCALE GENOMIC DNA]</scope>
    <source>
        <strain evidence="13 14">HHB12029</strain>
    </source>
</reference>
<accession>A0A165KIT5</accession>
<evidence type="ECO:0000256" key="10">
    <source>
        <dbReference type="ARBA" id="ARBA00023306"/>
    </source>
</evidence>
<dbReference type="PIRSF" id="PIRSF017126">
    <property type="entry name" value="Condensin_H"/>
    <property type="match status" value="1"/>
</dbReference>
<keyword evidence="8 11" id="KW-0498">Mitosis</keyword>
<evidence type="ECO:0000256" key="5">
    <source>
        <dbReference type="ARBA" id="ARBA00022454"/>
    </source>
</evidence>
<evidence type="ECO:0000256" key="1">
    <source>
        <dbReference type="ARBA" id="ARBA00004286"/>
    </source>
</evidence>
<evidence type="ECO:0000256" key="4">
    <source>
        <dbReference type="ARBA" id="ARBA00016065"/>
    </source>
</evidence>
<dbReference type="GO" id="GO:0003682">
    <property type="term" value="F:chromatin binding"/>
    <property type="evidence" value="ECO:0007669"/>
    <property type="project" value="TreeGrafter"/>
</dbReference>
<evidence type="ECO:0000256" key="2">
    <source>
        <dbReference type="ARBA" id="ARBA00004496"/>
    </source>
</evidence>
<evidence type="ECO:0000313" key="14">
    <source>
        <dbReference type="Proteomes" id="UP000077266"/>
    </source>
</evidence>
<sequence>MNAHPPKTPHRRLSQLNAVPMTPALPASLEIMSSNYEEWMKMATDNKINAANSWNFALIDYFADMSLLRNDVDKSINFQKASCTLDGCVKIWTSRVDSVGTATGQLLSNLANDGQEAGEGEEGEEGEGGAEGGKKRKAHRPEATLAKSSAQLRAKKPDLDLDFTVDPLFKKTRADFDEGGAGGLLMNHLGVDGSMRVIFDSGDSTEGQDCDDEEPVDLMDLSELRREFFPSLDGLEDLAISHSLESFSFDKDLAATYDATYMNETFRDDMHSNADDDDDGFGDATFRLDGDGSAPMDVGADGSAAPPVEDFFSGDQAVPDYDDFMPPMDDGSFEGDHSGEGGETTATAGASASSGFGSFNPSQIPNERDFTMALTEGDEGMMDYFDSGFLKNWAGPEHWKVRRVFRRPDTSAEKSTEVKQRKEKKVFRIDFFAPPERTAKELFAPVTRGAGITLSALARPSSTPVTTKGKRKAVAPPPDTRDNHILPDDMHFSSKELVTLFLKPKFSLKMRGQAMRGNGEEVDEHFWARAAAEQAAGLRAQEDGDETGGGAIPFNTQFFHDDYDDGPGFDDVFDGDMATGVDATDVGQEEDLLAATQGQTRRVRPQAVNYSKRAKRVDVRKLKENIWKNLDIVVAHSDDRDKDESEDDVQDDRPPTDPSEARVFSDVIDGLKQSYPKEKMEEISSSFCFICLLHLANEQGLKILKNENEEMDGEEGDDGLNRPVGDLRTLQVFRDPTATRAA</sequence>
<dbReference type="InParanoid" id="A0A165KIT5"/>
<name>A0A165KIT5_EXIGL</name>
<feature type="region of interest" description="Disordered" evidence="12">
    <location>
        <begin position="271"/>
        <end position="366"/>
    </location>
</feature>
<evidence type="ECO:0000256" key="8">
    <source>
        <dbReference type="ARBA" id="ARBA00022776"/>
    </source>
</evidence>
<evidence type="ECO:0000256" key="7">
    <source>
        <dbReference type="ARBA" id="ARBA00022618"/>
    </source>
</evidence>
<protein>
    <recommendedName>
        <fullName evidence="4 11">Condensin complex subunit 2</fullName>
    </recommendedName>
</protein>
<keyword evidence="9 11" id="KW-0226">DNA condensation</keyword>
<dbReference type="FunCoup" id="A0A165KIT5">
    <property type="interactions" value="681"/>
</dbReference>
<dbReference type="AlphaFoldDB" id="A0A165KIT5"/>
<keyword evidence="7 11" id="KW-0132">Cell division</keyword>
<dbReference type="InterPro" id="IPR022816">
    <property type="entry name" value="Condensin_barren_su2"/>
</dbReference>
<evidence type="ECO:0000313" key="13">
    <source>
        <dbReference type="EMBL" id="KZV96402.1"/>
    </source>
</evidence>
<organism evidence="13 14">
    <name type="scientific">Exidia glandulosa HHB12029</name>
    <dbReference type="NCBI Taxonomy" id="1314781"/>
    <lineage>
        <taxon>Eukaryota</taxon>
        <taxon>Fungi</taxon>
        <taxon>Dikarya</taxon>
        <taxon>Basidiomycota</taxon>
        <taxon>Agaricomycotina</taxon>
        <taxon>Agaricomycetes</taxon>
        <taxon>Auriculariales</taxon>
        <taxon>Exidiaceae</taxon>
        <taxon>Exidia</taxon>
    </lineage>
</organism>
<feature type="compositionally biased region" description="Acidic residues" evidence="12">
    <location>
        <begin position="116"/>
        <end position="128"/>
    </location>
</feature>
<proteinExistence type="inferred from homology"/>
<evidence type="ECO:0000256" key="11">
    <source>
        <dbReference type="PIRNR" id="PIRNR017126"/>
    </source>
</evidence>
<keyword evidence="14" id="KW-1185">Reference proteome</keyword>
<feature type="region of interest" description="Disordered" evidence="12">
    <location>
        <begin position="113"/>
        <end position="151"/>
    </location>
</feature>
<comment type="function">
    <text evidence="11">Regulatory subunit of the condensin complex, a complex required for conversion of interphase chromatin into mitotic-like condense chromosomes.</text>
</comment>
<dbReference type="GO" id="GO:0051301">
    <property type="term" value="P:cell division"/>
    <property type="evidence" value="ECO:0007669"/>
    <property type="project" value="UniProtKB-KW"/>
</dbReference>
<evidence type="ECO:0000256" key="3">
    <source>
        <dbReference type="ARBA" id="ARBA00009471"/>
    </source>
</evidence>
<dbReference type="Pfam" id="PF05786">
    <property type="entry name" value="Cnd2"/>
    <property type="match status" value="1"/>
</dbReference>
<dbReference type="GO" id="GO:0000796">
    <property type="term" value="C:condensin complex"/>
    <property type="evidence" value="ECO:0007669"/>
    <property type="project" value="InterPro"/>
</dbReference>